<evidence type="ECO:0000313" key="3">
    <source>
        <dbReference type="EMBL" id="KYO31208.1"/>
    </source>
</evidence>
<feature type="region of interest" description="Disordered" evidence="1">
    <location>
        <begin position="23"/>
        <end position="50"/>
    </location>
</feature>
<feature type="signal peptide" evidence="2">
    <location>
        <begin position="1"/>
        <end position="20"/>
    </location>
</feature>
<name>A0A151N363_ALLMI</name>
<keyword evidence="4" id="KW-1185">Reference proteome</keyword>
<feature type="compositionally biased region" description="Basic and acidic residues" evidence="1">
    <location>
        <begin position="23"/>
        <end position="35"/>
    </location>
</feature>
<dbReference type="Proteomes" id="UP000050525">
    <property type="component" value="Unassembled WGS sequence"/>
</dbReference>
<organism evidence="3 4">
    <name type="scientific">Alligator mississippiensis</name>
    <name type="common">American alligator</name>
    <dbReference type="NCBI Taxonomy" id="8496"/>
    <lineage>
        <taxon>Eukaryota</taxon>
        <taxon>Metazoa</taxon>
        <taxon>Chordata</taxon>
        <taxon>Craniata</taxon>
        <taxon>Vertebrata</taxon>
        <taxon>Euteleostomi</taxon>
        <taxon>Archelosauria</taxon>
        <taxon>Archosauria</taxon>
        <taxon>Crocodylia</taxon>
        <taxon>Alligatoridae</taxon>
        <taxon>Alligatorinae</taxon>
        <taxon>Alligator</taxon>
    </lineage>
</organism>
<accession>A0A151N363</accession>
<dbReference type="AlphaFoldDB" id="A0A151N363"/>
<dbReference type="GO" id="GO:0042622">
    <property type="term" value="C:photoreceptor outer segment membrane"/>
    <property type="evidence" value="ECO:0007669"/>
    <property type="project" value="InterPro"/>
</dbReference>
<protein>
    <submittedName>
        <fullName evidence="3">Progressive rod-cone degeneration protein</fullName>
    </submittedName>
</protein>
<sequence length="86" mass="9920">MCTTILLISTLVIMLRRHFSNRVEPHPGGVEETRQEAGPGTPTRDTRKGSGEVQYRWIILKPRLQVLVMSQPQLVWKQLSTSHQLW</sequence>
<feature type="chain" id="PRO_5007585702" evidence="2">
    <location>
        <begin position="21"/>
        <end position="86"/>
    </location>
</feature>
<proteinExistence type="predicted"/>
<gene>
    <name evidence="3" type="primary">PRCD</name>
    <name evidence="3" type="ORF">Y1Q_0016534</name>
</gene>
<dbReference type="InterPro" id="IPR027937">
    <property type="entry name" value="PRCD"/>
</dbReference>
<reference evidence="3 4" key="1">
    <citation type="journal article" date="2012" name="Genome Biol.">
        <title>Sequencing three crocodilian genomes to illuminate the evolution of archosaurs and amniotes.</title>
        <authorList>
            <person name="St John J.A."/>
            <person name="Braun E.L."/>
            <person name="Isberg S.R."/>
            <person name="Miles L.G."/>
            <person name="Chong A.Y."/>
            <person name="Gongora J."/>
            <person name="Dalzell P."/>
            <person name="Moran C."/>
            <person name="Bed'hom B."/>
            <person name="Abzhanov A."/>
            <person name="Burgess S.C."/>
            <person name="Cooksey A.M."/>
            <person name="Castoe T.A."/>
            <person name="Crawford N.G."/>
            <person name="Densmore L.D."/>
            <person name="Drew J.C."/>
            <person name="Edwards S.V."/>
            <person name="Faircloth B.C."/>
            <person name="Fujita M.K."/>
            <person name="Greenwold M.J."/>
            <person name="Hoffmann F.G."/>
            <person name="Howard J.M."/>
            <person name="Iguchi T."/>
            <person name="Janes D.E."/>
            <person name="Khan S.Y."/>
            <person name="Kohno S."/>
            <person name="de Koning A.J."/>
            <person name="Lance S.L."/>
            <person name="McCarthy F.M."/>
            <person name="McCormack J.E."/>
            <person name="Merchant M.E."/>
            <person name="Peterson D.G."/>
            <person name="Pollock D.D."/>
            <person name="Pourmand N."/>
            <person name="Raney B.J."/>
            <person name="Roessler K.A."/>
            <person name="Sanford J.R."/>
            <person name="Sawyer R.H."/>
            <person name="Schmidt C.J."/>
            <person name="Triplett E.W."/>
            <person name="Tuberville T.D."/>
            <person name="Venegas-Anaya M."/>
            <person name="Howard J.T."/>
            <person name="Jarvis E.D."/>
            <person name="Guillette L.J.Jr."/>
            <person name="Glenn T.C."/>
            <person name="Green R.E."/>
            <person name="Ray D.A."/>
        </authorList>
    </citation>
    <scope>NUCLEOTIDE SEQUENCE [LARGE SCALE GENOMIC DNA]</scope>
    <source>
        <strain evidence="3">KSC_2009_1</strain>
    </source>
</reference>
<dbReference type="Pfam" id="PF15201">
    <property type="entry name" value="Rod_cone_degen"/>
    <property type="match status" value="1"/>
</dbReference>
<evidence type="ECO:0000313" key="4">
    <source>
        <dbReference type="Proteomes" id="UP000050525"/>
    </source>
</evidence>
<evidence type="ECO:0000256" key="2">
    <source>
        <dbReference type="SAM" id="SignalP"/>
    </source>
</evidence>
<dbReference type="EMBL" id="AKHW03004113">
    <property type="protein sequence ID" value="KYO31208.1"/>
    <property type="molecule type" value="Genomic_DNA"/>
</dbReference>
<keyword evidence="2" id="KW-0732">Signal</keyword>
<evidence type="ECO:0000256" key="1">
    <source>
        <dbReference type="SAM" id="MobiDB-lite"/>
    </source>
</evidence>
<comment type="caution">
    <text evidence="3">The sequence shown here is derived from an EMBL/GenBank/DDBJ whole genome shotgun (WGS) entry which is preliminary data.</text>
</comment>